<evidence type="ECO:0000256" key="3">
    <source>
        <dbReference type="ARBA" id="ARBA00018111"/>
    </source>
</evidence>
<feature type="domain" description="RecX second three-helical" evidence="6">
    <location>
        <begin position="50"/>
        <end position="90"/>
    </location>
</feature>
<dbReference type="InterPro" id="IPR053925">
    <property type="entry name" value="RecX_HTH_3rd"/>
</dbReference>
<proteinExistence type="inferred from homology"/>
<evidence type="ECO:0000256" key="1">
    <source>
        <dbReference type="ARBA" id="ARBA00004496"/>
    </source>
</evidence>
<dbReference type="PANTHER" id="PTHR33602:SF1">
    <property type="entry name" value="REGULATORY PROTEIN RECX FAMILY PROTEIN"/>
    <property type="match status" value="1"/>
</dbReference>
<dbReference type="HAMAP" id="MF_01114">
    <property type="entry name" value="RecX"/>
    <property type="match status" value="1"/>
</dbReference>
<dbReference type="PANTHER" id="PTHR33602">
    <property type="entry name" value="REGULATORY PROTEIN RECX FAMILY PROTEIN"/>
    <property type="match status" value="1"/>
</dbReference>
<comment type="function">
    <text evidence="5">Modulates RecA activity.</text>
</comment>
<evidence type="ECO:0000256" key="5">
    <source>
        <dbReference type="HAMAP-Rule" id="MF_01114"/>
    </source>
</evidence>
<evidence type="ECO:0000313" key="9">
    <source>
        <dbReference type="EMBL" id="MFC3908702.1"/>
    </source>
</evidence>
<accession>A0ABV8CEU5</accession>
<dbReference type="NCBIfam" id="NF001057">
    <property type="entry name" value="PRK00117.3-3"/>
    <property type="match status" value="1"/>
</dbReference>
<reference evidence="10" key="1">
    <citation type="journal article" date="2019" name="Int. J. Syst. Evol. Microbiol.">
        <title>The Global Catalogue of Microorganisms (GCM) 10K type strain sequencing project: providing services to taxonomists for standard genome sequencing and annotation.</title>
        <authorList>
            <consortium name="The Broad Institute Genomics Platform"/>
            <consortium name="The Broad Institute Genome Sequencing Center for Infectious Disease"/>
            <person name="Wu L."/>
            <person name="Ma J."/>
        </authorList>
    </citation>
    <scope>NUCLEOTIDE SEQUENCE [LARGE SCALE GENOMIC DNA]</scope>
    <source>
        <strain evidence="10">CCUG 59858</strain>
    </source>
</reference>
<organism evidence="9 10">
    <name type="scientific">Legionella dresdenensis</name>
    <dbReference type="NCBI Taxonomy" id="450200"/>
    <lineage>
        <taxon>Bacteria</taxon>
        <taxon>Pseudomonadati</taxon>
        <taxon>Pseudomonadota</taxon>
        <taxon>Gammaproteobacteria</taxon>
        <taxon>Legionellales</taxon>
        <taxon>Legionellaceae</taxon>
        <taxon>Legionella</taxon>
    </lineage>
</organism>
<feature type="domain" description="RecX third three-helical" evidence="7">
    <location>
        <begin position="96"/>
        <end position="135"/>
    </location>
</feature>
<dbReference type="EMBL" id="JBHSAB010000011">
    <property type="protein sequence ID" value="MFC3908702.1"/>
    <property type="molecule type" value="Genomic_DNA"/>
</dbReference>
<name>A0ABV8CEU5_9GAMM</name>
<dbReference type="Gene3D" id="1.10.10.10">
    <property type="entry name" value="Winged helix-like DNA-binding domain superfamily/Winged helix DNA-binding domain"/>
    <property type="match status" value="3"/>
</dbReference>
<evidence type="ECO:0000256" key="2">
    <source>
        <dbReference type="ARBA" id="ARBA00009695"/>
    </source>
</evidence>
<dbReference type="Proteomes" id="UP001595758">
    <property type="component" value="Unassembled WGS sequence"/>
</dbReference>
<dbReference type="InterPro" id="IPR053924">
    <property type="entry name" value="RecX_HTH_2nd"/>
</dbReference>
<dbReference type="Pfam" id="PF21982">
    <property type="entry name" value="RecX_HTH1"/>
    <property type="match status" value="1"/>
</dbReference>
<sequence>MSNAFDCAVRLLARRDYSVYELTGKILQKGYSQEDTESAIAECQRLGLQSDSRFAEMICNARVRQGYGPLRIVQELQGKQVSRDIINAALAEYESQWQDYACAVWRKKFKQPINFAEQQKQQRFLLYRGFSADIIAGLFKEYC</sequence>
<comment type="similarity">
    <text evidence="2 5">Belongs to the RecX family.</text>
</comment>
<dbReference type="InterPro" id="IPR053926">
    <property type="entry name" value="RecX_HTH_1st"/>
</dbReference>
<keyword evidence="10" id="KW-1185">Reference proteome</keyword>
<gene>
    <name evidence="5 9" type="primary">recX</name>
    <name evidence="9" type="ORF">ACFORL_06380</name>
</gene>
<dbReference type="Pfam" id="PF02631">
    <property type="entry name" value="RecX_HTH2"/>
    <property type="match status" value="1"/>
</dbReference>
<evidence type="ECO:0000259" key="6">
    <source>
        <dbReference type="Pfam" id="PF02631"/>
    </source>
</evidence>
<keyword evidence="4 5" id="KW-0963">Cytoplasm</keyword>
<evidence type="ECO:0000256" key="4">
    <source>
        <dbReference type="ARBA" id="ARBA00022490"/>
    </source>
</evidence>
<comment type="subcellular location">
    <subcellularLocation>
        <location evidence="1 5">Cytoplasm</location>
    </subcellularLocation>
</comment>
<evidence type="ECO:0000259" key="7">
    <source>
        <dbReference type="Pfam" id="PF21981"/>
    </source>
</evidence>
<feature type="domain" description="RecX first three-helical" evidence="8">
    <location>
        <begin position="4"/>
        <end position="43"/>
    </location>
</feature>
<dbReference type="InterPro" id="IPR003783">
    <property type="entry name" value="Regulatory_RecX"/>
</dbReference>
<dbReference type="Pfam" id="PF21981">
    <property type="entry name" value="RecX_HTH3"/>
    <property type="match status" value="1"/>
</dbReference>
<evidence type="ECO:0000313" key="10">
    <source>
        <dbReference type="Proteomes" id="UP001595758"/>
    </source>
</evidence>
<evidence type="ECO:0000259" key="8">
    <source>
        <dbReference type="Pfam" id="PF21982"/>
    </source>
</evidence>
<dbReference type="RefSeq" id="WP_382342228.1">
    <property type="nucleotide sequence ID" value="NZ_JBHSAB010000011.1"/>
</dbReference>
<dbReference type="InterPro" id="IPR036388">
    <property type="entry name" value="WH-like_DNA-bd_sf"/>
</dbReference>
<protein>
    <recommendedName>
        <fullName evidence="3 5">Regulatory protein RecX</fullName>
    </recommendedName>
</protein>
<comment type="caution">
    <text evidence="9">The sequence shown here is derived from an EMBL/GenBank/DDBJ whole genome shotgun (WGS) entry which is preliminary data.</text>
</comment>